<keyword evidence="2" id="KW-0479">Metal-binding</keyword>
<sequence>MSAMVSPTNTSPVTNPSPIVAALPAHTPEQRKASHPAPHALTARSCLTCRRRKVKCDKNEPCSNCTKAGAECVFPAPGRAPRRPRAGGKGSTEREAELLKRLRRLEGVVGELSGQVEVEAVKNDATSPLSDNSSPLRDGDSASLDSKGYKLRVVGMDEESGTKKEWIGKVWKIGDGPPKTSFSEPAEEGMGRLVLEGGKSRYLSHPFWSHITDEVEEIRQMLYDQDLDSGDDTPILPNDTFADTSHQGFIMGYSSSDVDLRGLHPLPSQIPFYWQTFLDNVHPLVKIVHAPTMSQTIRDVQNNMESLSRSTEALMFSIYFATITSMSAEEVKSNFGLSKDLLLKQYRFAVEQGLARAGLLNTNEIVTLQAFVLFLVCVRRHDDTRFVWSMTGLAIRLSQSLGIHRDGSKFDLTPFDIEMRRRLWWQVSILDVRASEDHGSDPSISDYAFDTELPISCNDSDIDPSAIEPPVPRQGVSEMTFCLIRFEICSLTRKLSYTPPGDTPCKSLALSRTFEEKEKMVREAKDLLEEKYLQYCENAGPLYWVAATVARLITAKMSLILYHPLVQPGKTRTLSQDTRDRLFMSSIEILEYSRVLQEETSTKKWGWLFATYIQWHAIAYLLGELAIRDNSTIVERGWLAIDSVFNEWGASVINGKNGVLWRPLKRLLVLARRRRDEEARKPPRQLSLGLAPEIFRPLPNKYPSIMPYQSNPSTSTTKSRLMPHLTDALSREPPPIQYQDNPMVVSQNAGMGVDIMGTNPAGMPRPQQQMQPQCWLMEDPSLLDMDMNDVNGDVNWENWDDLVRDFQIQTETQGAQRGPVMGSMGTWW</sequence>
<dbReference type="CDD" id="cd00067">
    <property type="entry name" value="GAL4"/>
    <property type="match status" value="1"/>
</dbReference>
<dbReference type="SMART" id="SM00906">
    <property type="entry name" value="Fungal_trans"/>
    <property type="match status" value="1"/>
</dbReference>
<dbReference type="GO" id="GO:0005634">
    <property type="term" value="C:nucleus"/>
    <property type="evidence" value="ECO:0007669"/>
    <property type="project" value="UniProtKB-SubCell"/>
</dbReference>
<dbReference type="Pfam" id="PF00172">
    <property type="entry name" value="Zn_clus"/>
    <property type="match status" value="1"/>
</dbReference>
<evidence type="ECO:0000256" key="2">
    <source>
        <dbReference type="ARBA" id="ARBA00022723"/>
    </source>
</evidence>
<dbReference type="Gene3D" id="4.10.240.10">
    <property type="entry name" value="Zn(2)-C6 fungal-type DNA-binding domain"/>
    <property type="match status" value="1"/>
</dbReference>
<dbReference type="GO" id="GO:0008270">
    <property type="term" value="F:zinc ion binding"/>
    <property type="evidence" value="ECO:0007669"/>
    <property type="project" value="InterPro"/>
</dbReference>
<feature type="domain" description="Zn(2)-C6 fungal-type" evidence="5">
    <location>
        <begin position="45"/>
        <end position="74"/>
    </location>
</feature>
<evidence type="ECO:0000313" key="7">
    <source>
        <dbReference type="Proteomes" id="UP000824998"/>
    </source>
</evidence>
<dbReference type="Proteomes" id="UP000824998">
    <property type="component" value="Unassembled WGS sequence"/>
</dbReference>
<feature type="region of interest" description="Disordered" evidence="4">
    <location>
        <begin position="123"/>
        <end position="143"/>
    </location>
</feature>
<dbReference type="GO" id="GO:0003677">
    <property type="term" value="F:DNA binding"/>
    <property type="evidence" value="ECO:0007669"/>
    <property type="project" value="InterPro"/>
</dbReference>
<reference evidence="6" key="1">
    <citation type="journal article" date="2021" name="IMA Fungus">
        <title>Genomic characterization of three marine fungi, including Emericellopsis atlantica sp. nov. with signatures of a generalist lifestyle and marine biomass degradation.</title>
        <authorList>
            <person name="Hagestad O.C."/>
            <person name="Hou L."/>
            <person name="Andersen J.H."/>
            <person name="Hansen E.H."/>
            <person name="Altermark B."/>
            <person name="Li C."/>
            <person name="Kuhnert E."/>
            <person name="Cox R.J."/>
            <person name="Crous P.W."/>
            <person name="Spatafora J.W."/>
            <person name="Lail K."/>
            <person name="Amirebrahimi M."/>
            <person name="Lipzen A."/>
            <person name="Pangilinan J."/>
            <person name="Andreopoulos W."/>
            <person name="Hayes R.D."/>
            <person name="Ng V."/>
            <person name="Grigoriev I.V."/>
            <person name="Jackson S.A."/>
            <person name="Sutton T.D.S."/>
            <person name="Dobson A.D.W."/>
            <person name="Rama T."/>
        </authorList>
    </citation>
    <scope>NUCLEOTIDE SEQUENCE</scope>
    <source>
        <strain evidence="6">TRa018bII</strain>
    </source>
</reference>
<feature type="compositionally biased region" description="Low complexity" evidence="4">
    <location>
        <begin position="1"/>
        <end position="18"/>
    </location>
</feature>
<feature type="compositionally biased region" description="Polar residues" evidence="4">
    <location>
        <begin position="124"/>
        <end position="135"/>
    </location>
</feature>
<evidence type="ECO:0000256" key="1">
    <source>
        <dbReference type="ARBA" id="ARBA00004123"/>
    </source>
</evidence>
<dbReference type="OrthoDB" id="435881at2759"/>
<proteinExistence type="predicted"/>
<comment type="subcellular location">
    <subcellularLocation>
        <location evidence="1">Nucleus</location>
    </subcellularLocation>
</comment>
<evidence type="ECO:0000256" key="4">
    <source>
        <dbReference type="SAM" id="MobiDB-lite"/>
    </source>
</evidence>
<accession>A0A9P7YPE1</accession>
<dbReference type="GO" id="GO:0000981">
    <property type="term" value="F:DNA-binding transcription factor activity, RNA polymerase II-specific"/>
    <property type="evidence" value="ECO:0007669"/>
    <property type="project" value="InterPro"/>
</dbReference>
<protein>
    <submittedName>
        <fullName evidence="6">Fungal-specific transcription factor domain-containing protein</fullName>
    </submittedName>
</protein>
<dbReference type="InterPro" id="IPR007219">
    <property type="entry name" value="XnlR_reg_dom"/>
</dbReference>
<dbReference type="PROSITE" id="PS50048">
    <property type="entry name" value="ZN2_CY6_FUNGAL_2"/>
    <property type="match status" value="1"/>
</dbReference>
<dbReference type="InterPro" id="IPR050613">
    <property type="entry name" value="Sec_Metabolite_Reg"/>
</dbReference>
<feature type="region of interest" description="Disordered" evidence="4">
    <location>
        <begin position="1"/>
        <end position="20"/>
    </location>
</feature>
<dbReference type="PANTHER" id="PTHR31001">
    <property type="entry name" value="UNCHARACTERIZED TRANSCRIPTIONAL REGULATORY PROTEIN"/>
    <property type="match status" value="1"/>
</dbReference>
<dbReference type="AlphaFoldDB" id="A0A9P7YPE1"/>
<gene>
    <name evidence="6" type="ORF">BJ875DRAFT_160879</name>
</gene>
<dbReference type="InterPro" id="IPR001138">
    <property type="entry name" value="Zn2Cys6_DnaBD"/>
</dbReference>
<dbReference type="GO" id="GO:0006351">
    <property type="term" value="P:DNA-templated transcription"/>
    <property type="evidence" value="ECO:0007669"/>
    <property type="project" value="InterPro"/>
</dbReference>
<evidence type="ECO:0000313" key="6">
    <source>
        <dbReference type="EMBL" id="KAG9237384.1"/>
    </source>
</evidence>
<dbReference type="PANTHER" id="PTHR31001:SF50">
    <property type="entry name" value="ZN(II)2CYS6 TRANSCRIPTION FACTOR (EUROFUNG)"/>
    <property type="match status" value="1"/>
</dbReference>
<dbReference type="EMBL" id="MU251388">
    <property type="protein sequence ID" value="KAG9237384.1"/>
    <property type="molecule type" value="Genomic_DNA"/>
</dbReference>
<dbReference type="SMART" id="SM00066">
    <property type="entry name" value="GAL4"/>
    <property type="match status" value="1"/>
</dbReference>
<evidence type="ECO:0000256" key="3">
    <source>
        <dbReference type="ARBA" id="ARBA00023242"/>
    </source>
</evidence>
<keyword evidence="7" id="KW-1185">Reference proteome</keyword>
<name>A0A9P7YPE1_9HELO</name>
<dbReference type="Pfam" id="PF04082">
    <property type="entry name" value="Fungal_trans"/>
    <property type="match status" value="1"/>
</dbReference>
<keyword evidence="3" id="KW-0539">Nucleus</keyword>
<comment type="caution">
    <text evidence="6">The sequence shown here is derived from an EMBL/GenBank/DDBJ whole genome shotgun (WGS) entry which is preliminary data.</text>
</comment>
<dbReference type="InterPro" id="IPR036864">
    <property type="entry name" value="Zn2-C6_fun-type_DNA-bd_sf"/>
</dbReference>
<organism evidence="6 7">
    <name type="scientific">Amylocarpus encephaloides</name>
    <dbReference type="NCBI Taxonomy" id="45428"/>
    <lineage>
        <taxon>Eukaryota</taxon>
        <taxon>Fungi</taxon>
        <taxon>Dikarya</taxon>
        <taxon>Ascomycota</taxon>
        <taxon>Pezizomycotina</taxon>
        <taxon>Leotiomycetes</taxon>
        <taxon>Helotiales</taxon>
        <taxon>Helotiales incertae sedis</taxon>
        <taxon>Amylocarpus</taxon>
    </lineage>
</organism>
<evidence type="ECO:0000259" key="5">
    <source>
        <dbReference type="PROSITE" id="PS50048"/>
    </source>
</evidence>
<dbReference type="PROSITE" id="PS00463">
    <property type="entry name" value="ZN2_CY6_FUNGAL_1"/>
    <property type="match status" value="1"/>
</dbReference>
<dbReference type="SUPFAM" id="SSF57701">
    <property type="entry name" value="Zn2/Cys6 DNA-binding domain"/>
    <property type="match status" value="1"/>
</dbReference>
<dbReference type="CDD" id="cd12148">
    <property type="entry name" value="fungal_TF_MHR"/>
    <property type="match status" value="1"/>
</dbReference>